<dbReference type="KEGG" id="pdis:D8B20_10150"/>
<organism evidence="3 4">
    <name type="scientific">Candidatus Pantoea soli</name>
    <dbReference type="NCBI Taxonomy" id="3098669"/>
    <lineage>
        <taxon>Bacteria</taxon>
        <taxon>Pseudomonadati</taxon>
        <taxon>Pseudomonadota</taxon>
        <taxon>Gammaproteobacteria</taxon>
        <taxon>Enterobacterales</taxon>
        <taxon>Erwiniaceae</taxon>
        <taxon>Pantoea</taxon>
    </lineage>
</organism>
<dbReference type="AlphaFoldDB" id="A0A518XDE8"/>
<dbReference type="OrthoDB" id="8482175at2"/>
<dbReference type="Proteomes" id="UP000319411">
    <property type="component" value="Chromosome"/>
</dbReference>
<feature type="signal peptide" evidence="2">
    <location>
        <begin position="1"/>
        <end position="22"/>
    </location>
</feature>
<evidence type="ECO:0000313" key="4">
    <source>
        <dbReference type="Proteomes" id="UP000319411"/>
    </source>
</evidence>
<evidence type="ECO:0000256" key="1">
    <source>
        <dbReference type="SAM" id="Phobius"/>
    </source>
</evidence>
<gene>
    <name evidence="3" type="ORF">D8B20_10150</name>
</gene>
<feature type="transmembrane region" description="Helical" evidence="1">
    <location>
        <begin position="395"/>
        <end position="417"/>
    </location>
</feature>
<sequence length="430" mass="47268">MKNRIKALLASLAFMASLSANALDYQETILGKTTTITASNYADLPEAITEANKSGGTIILAPDVPRGEMPVRPNDKTRIVDQRYNGGIDIVRGNHPRLEGLWPQYSNLGVGLGKNFVISDVVPYDAKVESWKGEPMVANADNPNRHQDSHEYSNSHNHYQNFLSEVWTFSPTVNGVSIWGDSGAFYPGAKTWGGFLSARSWPVHWDKYVPEGTPSFEDKDFDAQLVGLEIDVLNGGLPNGQISEKIGRPLSKSGMQIVGFGKTNTAAIELRSEDSDDISKKPGERRGTWHYGIIAYNSLNPDSTLIYSATPAGKTGLDFEQTHYSDSAIKINSEGPKTGISFTHYDGGQIYSKGRELFIQPGQEGLTIAAPNGEPVWRFGVGGSVWFKGFNLMKVGIPVGIVLLVVFVFMLLQIFSLRRQVAEIRRLVKR</sequence>
<evidence type="ECO:0000313" key="3">
    <source>
        <dbReference type="EMBL" id="QDY42233.1"/>
    </source>
</evidence>
<keyword evidence="1" id="KW-1133">Transmembrane helix</keyword>
<evidence type="ECO:0000256" key="2">
    <source>
        <dbReference type="SAM" id="SignalP"/>
    </source>
</evidence>
<keyword evidence="1" id="KW-0812">Transmembrane</keyword>
<keyword evidence="2" id="KW-0732">Signal</keyword>
<proteinExistence type="predicted"/>
<reference evidence="3 4" key="1">
    <citation type="submission" date="2018-10" db="EMBL/GenBank/DDBJ databases">
        <title>Genome Sequencing of Pantoea dispersa DSM 32899.</title>
        <authorList>
            <person name="Nawrath M."/>
            <person name="Ottenheim C."/>
            <person name="Wilm A."/>
            <person name="Zimmermann W."/>
            <person name="Wu J.C."/>
        </authorList>
    </citation>
    <scope>NUCLEOTIDE SEQUENCE [LARGE SCALE GENOMIC DNA]</scope>
    <source>
        <strain evidence="3 4">DSM 32899</strain>
    </source>
</reference>
<protein>
    <submittedName>
        <fullName evidence="3">Uncharacterized protein</fullName>
    </submittedName>
</protein>
<accession>A0A518XDE8</accession>
<keyword evidence="1" id="KW-0472">Membrane</keyword>
<feature type="chain" id="PRO_5021808155" evidence="2">
    <location>
        <begin position="23"/>
        <end position="430"/>
    </location>
</feature>
<keyword evidence="4" id="KW-1185">Reference proteome</keyword>
<name>A0A518XDE8_9GAMM</name>
<dbReference type="EMBL" id="CP032702">
    <property type="protein sequence ID" value="QDY42233.1"/>
    <property type="molecule type" value="Genomic_DNA"/>
</dbReference>
<dbReference type="RefSeq" id="WP_145888767.1">
    <property type="nucleotide sequence ID" value="NZ_CP032702.1"/>
</dbReference>